<evidence type="ECO:0000259" key="3">
    <source>
        <dbReference type="Pfam" id="PF14016"/>
    </source>
</evidence>
<dbReference type="Proteomes" id="UP001501000">
    <property type="component" value="Unassembled WGS sequence"/>
</dbReference>
<feature type="region of interest" description="Disordered" evidence="1">
    <location>
        <begin position="26"/>
        <end position="108"/>
    </location>
</feature>
<name>A0ABP7LCC4_9ACTN</name>
<evidence type="ECO:0000313" key="4">
    <source>
        <dbReference type="EMBL" id="GAA3896746.1"/>
    </source>
</evidence>
<feature type="compositionally biased region" description="Low complexity" evidence="1">
    <location>
        <begin position="26"/>
        <end position="47"/>
    </location>
</feature>
<organism evidence="4 5">
    <name type="scientific">Streptomyces gulbargensis</name>
    <dbReference type="NCBI Taxonomy" id="364901"/>
    <lineage>
        <taxon>Bacteria</taxon>
        <taxon>Bacillati</taxon>
        <taxon>Actinomycetota</taxon>
        <taxon>Actinomycetes</taxon>
        <taxon>Kitasatosporales</taxon>
        <taxon>Streptomycetaceae</taxon>
        <taxon>Streptomyces</taxon>
    </lineage>
</organism>
<evidence type="ECO:0000313" key="5">
    <source>
        <dbReference type="Proteomes" id="UP001501000"/>
    </source>
</evidence>
<sequence length="242" mass="23424">MNRRLRTALTVTAALGVGLLATACEGGDRSSAATPSSAASSSASSGRPGPGVGGGDAGTATNGARSGPGATASAGVTAPESGPSKTPGTEARSAPAGTGTDKGGDKSGYGQVCGTNDLSWSVSTKSQAGGYFLVKAEAKAGITCVLQAALPVVAFGSDGTAARPAEHSVGQAITLKDGVAAYAGVNPKTTIGDGGKELDSLIVSVSDSDPHPVSLRVGSFVVDKPVVTNWHTSAAEAVPLSS</sequence>
<feature type="signal peptide" evidence="2">
    <location>
        <begin position="1"/>
        <end position="23"/>
    </location>
</feature>
<reference evidence="5" key="1">
    <citation type="journal article" date="2019" name="Int. J. Syst. Evol. Microbiol.">
        <title>The Global Catalogue of Microorganisms (GCM) 10K type strain sequencing project: providing services to taxonomists for standard genome sequencing and annotation.</title>
        <authorList>
            <consortium name="The Broad Institute Genomics Platform"/>
            <consortium name="The Broad Institute Genome Sequencing Center for Infectious Disease"/>
            <person name="Wu L."/>
            <person name="Ma J."/>
        </authorList>
    </citation>
    <scope>NUCLEOTIDE SEQUENCE [LARGE SCALE GENOMIC DNA]</scope>
    <source>
        <strain evidence="5">JCM 16956</strain>
    </source>
</reference>
<keyword evidence="2" id="KW-0732">Signal</keyword>
<gene>
    <name evidence="4" type="ORF">GCM10022244_03650</name>
</gene>
<comment type="caution">
    <text evidence="4">The sequence shown here is derived from an EMBL/GenBank/DDBJ whole genome shotgun (WGS) entry which is preliminary data.</text>
</comment>
<feature type="chain" id="PRO_5045163983" description="DUF4232 domain-containing protein" evidence="2">
    <location>
        <begin position="24"/>
        <end position="242"/>
    </location>
</feature>
<feature type="compositionally biased region" description="Gly residues" evidence="1">
    <location>
        <begin position="48"/>
        <end position="57"/>
    </location>
</feature>
<dbReference type="PROSITE" id="PS51257">
    <property type="entry name" value="PROKAR_LIPOPROTEIN"/>
    <property type="match status" value="1"/>
</dbReference>
<protein>
    <recommendedName>
        <fullName evidence="3">DUF4232 domain-containing protein</fullName>
    </recommendedName>
</protein>
<accession>A0ABP7LCC4</accession>
<dbReference type="EMBL" id="BAABAJ010000001">
    <property type="protein sequence ID" value="GAA3896746.1"/>
    <property type="molecule type" value="Genomic_DNA"/>
</dbReference>
<dbReference type="InterPro" id="IPR025326">
    <property type="entry name" value="DUF4232"/>
</dbReference>
<dbReference type="RefSeq" id="WP_345278035.1">
    <property type="nucleotide sequence ID" value="NZ_BAABAJ010000001.1"/>
</dbReference>
<evidence type="ECO:0000256" key="1">
    <source>
        <dbReference type="SAM" id="MobiDB-lite"/>
    </source>
</evidence>
<evidence type="ECO:0000256" key="2">
    <source>
        <dbReference type="SAM" id="SignalP"/>
    </source>
</evidence>
<proteinExistence type="predicted"/>
<dbReference type="Pfam" id="PF14016">
    <property type="entry name" value="DUF4232"/>
    <property type="match status" value="1"/>
</dbReference>
<feature type="domain" description="DUF4232" evidence="3">
    <location>
        <begin position="113"/>
        <end position="230"/>
    </location>
</feature>
<keyword evidence="5" id="KW-1185">Reference proteome</keyword>